<dbReference type="AlphaFoldDB" id="A1SRA6"/>
<name>A1SRA6_PSYIN</name>
<dbReference type="eggNOG" id="ENOG502ZAVW">
    <property type="taxonomic scope" value="Bacteria"/>
</dbReference>
<dbReference type="STRING" id="357804.Ping_0153"/>
<dbReference type="KEGG" id="pin:Ping_0153"/>
<dbReference type="OrthoDB" id="5837042at2"/>
<evidence type="ECO:0000313" key="2">
    <source>
        <dbReference type="Proteomes" id="UP000000639"/>
    </source>
</evidence>
<accession>A1SRA6</accession>
<sequence length="917" mass="105574">MRETDLHAKTSAYQNFMDMLDDLLQQLSPINSVTITDDLWIFTDREKKISINFNHFNLPYTEFVREVSLSSKSDLIRVTTKEFAKLLWLSQHEDKVTYQSSIKILDVLSLLFSYLANKQITYIAESELEDFFTYLLSYNLNQEGLNLRFYPPAYRTRLHFLNIKLLLQTLKIYGCPSLLPRLHYNKYKDAINNSCLNVLGITFSDYQKGGSFNFLGLDTGRHYIDFCSQTFEEQISYATACRLTMSEMSTEVSRQMGYKYTDVIQLVCSEILMGIPSNEIRGREIKKTSLPTLKGIVEIVHCLFFKHYYAVIQQNNAFKLDTINSIIVKLGLPENRFDNQEFVRSMLFARYYGKNGKSRLNIIKEFIASLRSTHPKLKPQWSESDFNGIVDSVTQTTPIDINSVVSFFKEHHSMCDKLQRFNKITHTIGVRKLERALMNVESAGVTLFVALTGWRATEFGFALNNIHISVNKDVLDSTYTPYQFHVKWIVPKTSKNTPLNREITLSGYLLATQLATLNQSGINKPCLHSAMKKASINKVITNRVSRIWQGFIDYYSLFEELDELEKLIVLQKDTTLSNHQQSELVKLSKNHNLQQSQTQALQGLRDQLREELPCYLLANQVNQQSFGKKLKGYREGSLKTEERALLEKYLSDDTKMSLKSGITLDQATVKHIKEEFLQRATHPTPHALRHIWAEAVLRRYRGNVGRFIRANFKHLNDDFFMAYLRDKEMSAVYEISQRNVINDIVRQHLLALKDDQRNYTGGFDSYLNKVVNITNIASNEDYIKMSQKISDRIGSIKPNPWVTCLLRSGTEERAKCSQNGIPQRRNASPKLCLGCINADITEGNYIGIVVYTSIDVAACRNPELPAFIKIQHLPVLQLAISQIKKLRNNSQDEKYNKFINHLQESIDIAQKTIDGAK</sequence>
<keyword evidence="2" id="KW-1185">Reference proteome</keyword>
<dbReference type="RefSeq" id="WP_011768580.1">
    <property type="nucleotide sequence ID" value="NC_008709.1"/>
</dbReference>
<dbReference type="Proteomes" id="UP000000639">
    <property type="component" value="Chromosome"/>
</dbReference>
<protein>
    <submittedName>
        <fullName evidence="1">Uncharacterized protein</fullName>
    </submittedName>
</protein>
<gene>
    <name evidence="1" type="ordered locus">Ping_0153</name>
</gene>
<proteinExistence type="predicted"/>
<organism evidence="1 2">
    <name type="scientific">Psychromonas ingrahamii (strain DSM 17664 / CCUG 51855 / 37)</name>
    <dbReference type="NCBI Taxonomy" id="357804"/>
    <lineage>
        <taxon>Bacteria</taxon>
        <taxon>Pseudomonadati</taxon>
        <taxon>Pseudomonadota</taxon>
        <taxon>Gammaproteobacteria</taxon>
        <taxon>Alteromonadales</taxon>
        <taxon>Psychromonadaceae</taxon>
        <taxon>Psychromonas</taxon>
    </lineage>
</organism>
<dbReference type="HOGENOM" id="CLU_315641_0_0_6"/>
<evidence type="ECO:0000313" key="1">
    <source>
        <dbReference type="EMBL" id="ABM02021.1"/>
    </source>
</evidence>
<dbReference type="EMBL" id="CP000510">
    <property type="protein sequence ID" value="ABM02021.1"/>
    <property type="molecule type" value="Genomic_DNA"/>
</dbReference>
<reference evidence="1 2" key="1">
    <citation type="submission" date="2007-01" db="EMBL/GenBank/DDBJ databases">
        <title>Complete sequence of Psychromonas ingrahamii 37.</title>
        <authorList>
            <consortium name="US DOE Joint Genome Institute"/>
            <person name="Copeland A."/>
            <person name="Lucas S."/>
            <person name="Lapidus A."/>
            <person name="Barry K."/>
            <person name="Detter J.C."/>
            <person name="Glavina del Rio T."/>
            <person name="Hammon N."/>
            <person name="Israni S."/>
            <person name="Dalin E."/>
            <person name="Tice H."/>
            <person name="Pitluck S."/>
            <person name="Thompson L.S."/>
            <person name="Brettin T."/>
            <person name="Bruce D."/>
            <person name="Han C."/>
            <person name="Tapia R."/>
            <person name="Schmutz J."/>
            <person name="Larimer F."/>
            <person name="Land M."/>
            <person name="Hauser L."/>
            <person name="Kyrpides N."/>
            <person name="Ivanova N."/>
            <person name="Staley J."/>
            <person name="Richardson P."/>
        </authorList>
    </citation>
    <scope>NUCLEOTIDE SEQUENCE [LARGE SCALE GENOMIC DNA]</scope>
    <source>
        <strain evidence="1 2">37</strain>
    </source>
</reference>